<proteinExistence type="predicted"/>
<keyword evidence="2" id="KW-1185">Reference proteome</keyword>
<dbReference type="EMBL" id="QTSX02007315">
    <property type="protein sequence ID" value="KAJ9048822.1"/>
    <property type="molecule type" value="Genomic_DNA"/>
</dbReference>
<organism evidence="1 2">
    <name type="scientific">Entomophthora muscae</name>
    <dbReference type="NCBI Taxonomy" id="34485"/>
    <lineage>
        <taxon>Eukaryota</taxon>
        <taxon>Fungi</taxon>
        <taxon>Fungi incertae sedis</taxon>
        <taxon>Zoopagomycota</taxon>
        <taxon>Entomophthoromycotina</taxon>
        <taxon>Entomophthoromycetes</taxon>
        <taxon>Entomophthorales</taxon>
        <taxon>Entomophthoraceae</taxon>
        <taxon>Entomophthora</taxon>
    </lineage>
</organism>
<dbReference type="Proteomes" id="UP001165960">
    <property type="component" value="Unassembled WGS sequence"/>
</dbReference>
<evidence type="ECO:0000313" key="2">
    <source>
        <dbReference type="Proteomes" id="UP001165960"/>
    </source>
</evidence>
<reference evidence="1" key="1">
    <citation type="submission" date="2022-04" db="EMBL/GenBank/DDBJ databases">
        <title>Genome of the entomopathogenic fungus Entomophthora muscae.</title>
        <authorList>
            <person name="Elya C."/>
            <person name="Lovett B.R."/>
            <person name="Lee E."/>
            <person name="Macias A.M."/>
            <person name="Hajek A.E."/>
            <person name="De Bivort B.L."/>
            <person name="Kasson M.T."/>
            <person name="De Fine Licht H.H."/>
            <person name="Stajich J.E."/>
        </authorList>
    </citation>
    <scope>NUCLEOTIDE SEQUENCE</scope>
    <source>
        <strain evidence="1">Berkeley</strain>
    </source>
</reference>
<evidence type="ECO:0000313" key="1">
    <source>
        <dbReference type="EMBL" id="KAJ9048822.1"/>
    </source>
</evidence>
<protein>
    <submittedName>
        <fullName evidence="1">Uncharacterized protein</fullName>
    </submittedName>
</protein>
<name>A0ACC2RFI0_9FUNG</name>
<comment type="caution">
    <text evidence="1">The sequence shown here is derived from an EMBL/GenBank/DDBJ whole genome shotgun (WGS) entry which is preliminary data.</text>
</comment>
<accession>A0ACC2RFI0</accession>
<gene>
    <name evidence="1" type="ORF">DSO57_1030782</name>
</gene>
<sequence length="123" mass="13411">MVSIKGKSKPTKPLNKNVTSIKAAPAFKEERQKISAKANLKKSAPKKKVTLGKNAPKAFAKVDDTNSGKDGELQSKKNSSLGPKVSKSKAGKKKAPLRFLLNLKRNFPLTPVKMRKMLTQTPV</sequence>